<evidence type="ECO:0000313" key="2">
    <source>
        <dbReference type="EMBL" id="KAK9806191.1"/>
    </source>
</evidence>
<gene>
    <name evidence="2" type="ORF">WJX72_004809</name>
</gene>
<keyword evidence="3" id="KW-1185">Reference proteome</keyword>
<protein>
    <submittedName>
        <fullName evidence="2">Uncharacterized protein</fullName>
    </submittedName>
</protein>
<feature type="region of interest" description="Disordered" evidence="1">
    <location>
        <begin position="36"/>
        <end position="68"/>
    </location>
</feature>
<reference evidence="2 3" key="1">
    <citation type="journal article" date="2024" name="Nat. Commun.">
        <title>Phylogenomics reveals the evolutionary origins of lichenization in chlorophyte algae.</title>
        <authorList>
            <person name="Puginier C."/>
            <person name="Libourel C."/>
            <person name="Otte J."/>
            <person name="Skaloud P."/>
            <person name="Haon M."/>
            <person name="Grisel S."/>
            <person name="Petersen M."/>
            <person name="Berrin J.G."/>
            <person name="Delaux P.M."/>
            <person name="Dal Grande F."/>
            <person name="Keller J."/>
        </authorList>
    </citation>
    <scope>NUCLEOTIDE SEQUENCE [LARGE SCALE GENOMIC DNA]</scope>
    <source>
        <strain evidence="2 3">SAG 2043</strain>
    </source>
</reference>
<sequence>MCSRLHAAGDQADQLPEMPSCLVKKGALETRLSLSLPTFSAQPGSPKASARPRSASDKLATGSKQQIR</sequence>
<evidence type="ECO:0000313" key="3">
    <source>
        <dbReference type="Proteomes" id="UP001489004"/>
    </source>
</evidence>
<dbReference type="EMBL" id="JALJOR010000014">
    <property type="protein sequence ID" value="KAK9806191.1"/>
    <property type="molecule type" value="Genomic_DNA"/>
</dbReference>
<dbReference type="AlphaFoldDB" id="A0AAW1PCM4"/>
<evidence type="ECO:0000256" key="1">
    <source>
        <dbReference type="SAM" id="MobiDB-lite"/>
    </source>
</evidence>
<organism evidence="2 3">
    <name type="scientific">[Myrmecia] bisecta</name>
    <dbReference type="NCBI Taxonomy" id="41462"/>
    <lineage>
        <taxon>Eukaryota</taxon>
        <taxon>Viridiplantae</taxon>
        <taxon>Chlorophyta</taxon>
        <taxon>core chlorophytes</taxon>
        <taxon>Trebouxiophyceae</taxon>
        <taxon>Trebouxiales</taxon>
        <taxon>Trebouxiaceae</taxon>
        <taxon>Myrmecia</taxon>
    </lineage>
</organism>
<accession>A0AAW1PCM4</accession>
<proteinExistence type="predicted"/>
<dbReference type="Proteomes" id="UP001489004">
    <property type="component" value="Unassembled WGS sequence"/>
</dbReference>
<name>A0AAW1PCM4_9CHLO</name>
<comment type="caution">
    <text evidence="2">The sequence shown here is derived from an EMBL/GenBank/DDBJ whole genome shotgun (WGS) entry which is preliminary data.</text>
</comment>